<dbReference type="WBParaSite" id="JU765_v2.g18383.t1">
    <property type="protein sequence ID" value="JU765_v2.g18383.t1"/>
    <property type="gene ID" value="JU765_v2.g18383"/>
</dbReference>
<accession>A0AC34QQ85</accession>
<reference evidence="2" key="1">
    <citation type="submission" date="2022-11" db="UniProtKB">
        <authorList>
            <consortium name="WormBaseParasite"/>
        </authorList>
    </citation>
    <scope>IDENTIFICATION</scope>
</reference>
<sequence length="158" mass="17482">MPSPLPFQAKWVATCKRLGTFEEAAEMIQIKSVLIADDIEQECVDALTANKIRVEKKTKQTEEQLCKLLKEFDAVIVRSATKITSKILEASAGHLKLVGRAGTGVDNIDVPAATRNGVIVMNTPGWFGFLLTVFESIRMFCKKTRKSLWPKAEAMVAI</sequence>
<evidence type="ECO:0000313" key="1">
    <source>
        <dbReference type="Proteomes" id="UP000887576"/>
    </source>
</evidence>
<evidence type="ECO:0000313" key="2">
    <source>
        <dbReference type="WBParaSite" id="JU765_v2.g18383.t1"/>
    </source>
</evidence>
<protein>
    <submittedName>
        <fullName evidence="2">D-isomer specific 2-hydroxyacid dehydrogenase catalytic domain-containing protein</fullName>
    </submittedName>
</protein>
<proteinExistence type="predicted"/>
<dbReference type="Proteomes" id="UP000887576">
    <property type="component" value="Unplaced"/>
</dbReference>
<name>A0AC34QQ85_9BILA</name>
<organism evidence="1 2">
    <name type="scientific">Panagrolaimus sp. JU765</name>
    <dbReference type="NCBI Taxonomy" id="591449"/>
    <lineage>
        <taxon>Eukaryota</taxon>
        <taxon>Metazoa</taxon>
        <taxon>Ecdysozoa</taxon>
        <taxon>Nematoda</taxon>
        <taxon>Chromadorea</taxon>
        <taxon>Rhabditida</taxon>
        <taxon>Tylenchina</taxon>
        <taxon>Panagrolaimomorpha</taxon>
        <taxon>Panagrolaimoidea</taxon>
        <taxon>Panagrolaimidae</taxon>
        <taxon>Panagrolaimus</taxon>
    </lineage>
</organism>